<dbReference type="Proteomes" id="UP000694411">
    <property type="component" value="Chromosome 2"/>
</dbReference>
<dbReference type="AlphaFoldDB" id="A0A8D2EUQ5"/>
<evidence type="ECO:0000313" key="1">
    <source>
        <dbReference type="Ensembl" id="ENSTGEP00000010657.1"/>
    </source>
</evidence>
<organism evidence="1 2">
    <name type="scientific">Theropithecus gelada</name>
    <name type="common">Gelada baboon</name>
    <dbReference type="NCBI Taxonomy" id="9565"/>
    <lineage>
        <taxon>Eukaryota</taxon>
        <taxon>Metazoa</taxon>
        <taxon>Chordata</taxon>
        <taxon>Craniata</taxon>
        <taxon>Vertebrata</taxon>
        <taxon>Euteleostomi</taxon>
        <taxon>Mammalia</taxon>
        <taxon>Eutheria</taxon>
        <taxon>Euarchontoglires</taxon>
        <taxon>Primates</taxon>
        <taxon>Haplorrhini</taxon>
        <taxon>Catarrhini</taxon>
        <taxon>Cercopithecidae</taxon>
        <taxon>Cercopithecinae</taxon>
        <taxon>Theropithecus</taxon>
    </lineage>
</organism>
<reference evidence="1" key="3">
    <citation type="submission" date="2025-09" db="UniProtKB">
        <authorList>
            <consortium name="Ensembl"/>
        </authorList>
    </citation>
    <scope>IDENTIFICATION</scope>
</reference>
<reference evidence="1" key="1">
    <citation type="submission" date="2018-05" db="EMBL/GenBank/DDBJ databases">
        <title>Whole genome of Theropithecus gelada.</title>
        <authorList>
            <person name="Chiou K.L."/>
            <person name="Snyder-Mackler N."/>
        </authorList>
    </citation>
    <scope>NUCLEOTIDE SEQUENCE [LARGE SCALE GENOMIC DNA]</scope>
</reference>
<reference evidence="1" key="2">
    <citation type="submission" date="2025-08" db="UniProtKB">
        <authorList>
            <consortium name="Ensembl"/>
        </authorList>
    </citation>
    <scope>IDENTIFICATION</scope>
</reference>
<dbReference type="Ensembl" id="ENSTGET00000012818.1">
    <property type="protein sequence ID" value="ENSTGEP00000010657.1"/>
    <property type="gene ID" value="ENSTGEG00000008712.1"/>
</dbReference>
<protein>
    <submittedName>
        <fullName evidence="1">Uncharacterized protein</fullName>
    </submittedName>
</protein>
<evidence type="ECO:0000313" key="2">
    <source>
        <dbReference type="Proteomes" id="UP000694411"/>
    </source>
</evidence>
<sequence length="160" mass="16288">MVMALGPSPTWLPEDGQVGLPTGELRVGEHHDAVLGGFVETKHSGGGTLTDGVHPCDHLIPAQAVAGLVVRFPGVDKVGLSVEPVPLGAARIRAGGALLTHLPKGPRLRALALPTETVPALTADLAIFAPACADVCRAVTVVPDVTCMALAFPAVTLTMA</sequence>
<accession>A0A8D2EUQ5</accession>
<keyword evidence="2" id="KW-1185">Reference proteome</keyword>
<proteinExistence type="predicted"/>
<name>A0A8D2EUQ5_THEGE</name>